<proteinExistence type="predicted"/>
<organism evidence="2 3">
    <name type="scientific">Solanum verrucosum</name>
    <dbReference type="NCBI Taxonomy" id="315347"/>
    <lineage>
        <taxon>Eukaryota</taxon>
        <taxon>Viridiplantae</taxon>
        <taxon>Streptophyta</taxon>
        <taxon>Embryophyta</taxon>
        <taxon>Tracheophyta</taxon>
        <taxon>Spermatophyta</taxon>
        <taxon>Magnoliopsida</taxon>
        <taxon>eudicotyledons</taxon>
        <taxon>Gunneridae</taxon>
        <taxon>Pentapetalae</taxon>
        <taxon>asterids</taxon>
        <taxon>lamiids</taxon>
        <taxon>Solanales</taxon>
        <taxon>Solanaceae</taxon>
        <taxon>Solanoideae</taxon>
        <taxon>Solaneae</taxon>
        <taxon>Solanum</taxon>
    </lineage>
</organism>
<gene>
    <name evidence="2" type="ORF">MTR67_007965</name>
</gene>
<evidence type="ECO:0000256" key="1">
    <source>
        <dbReference type="SAM" id="MobiDB-lite"/>
    </source>
</evidence>
<dbReference type="EMBL" id="CP133613">
    <property type="protein sequence ID" value="WMV14580.1"/>
    <property type="molecule type" value="Genomic_DNA"/>
</dbReference>
<feature type="region of interest" description="Disordered" evidence="1">
    <location>
        <begin position="1"/>
        <end position="34"/>
    </location>
</feature>
<evidence type="ECO:0000313" key="3">
    <source>
        <dbReference type="Proteomes" id="UP001234989"/>
    </source>
</evidence>
<protein>
    <submittedName>
        <fullName evidence="2">Uncharacterized protein</fullName>
    </submittedName>
</protein>
<evidence type="ECO:0000313" key="2">
    <source>
        <dbReference type="EMBL" id="WMV14580.1"/>
    </source>
</evidence>
<accession>A0AAF0Q4B6</accession>
<name>A0AAF0Q4B6_SOLVR</name>
<dbReference type="AlphaFoldDB" id="A0AAF0Q4B6"/>
<reference evidence="2" key="1">
    <citation type="submission" date="2023-08" db="EMBL/GenBank/DDBJ databases">
        <title>A de novo genome assembly of Solanum verrucosum Schlechtendal, a Mexican diploid species geographically isolated from the other diploid A-genome species in potato relatives.</title>
        <authorList>
            <person name="Hosaka K."/>
        </authorList>
    </citation>
    <scope>NUCLEOTIDE SEQUENCE</scope>
    <source>
        <tissue evidence="2">Young leaves</tissue>
    </source>
</reference>
<sequence length="34" mass="3794">MAKSSRGYPPFLPSKPIGFKHKSLLLKNQTPNPN</sequence>
<keyword evidence="3" id="KW-1185">Reference proteome</keyword>
<dbReference type="Proteomes" id="UP001234989">
    <property type="component" value="Chromosome 2"/>
</dbReference>